<sequence length="32" mass="3740">MVDKHYECCLLVSIGWLDRNHGLDSFAQSRMD</sequence>
<feature type="non-terminal residue" evidence="1">
    <location>
        <position position="32"/>
    </location>
</feature>
<dbReference type="AlphaFoldDB" id="A0A392U8P4"/>
<comment type="caution">
    <text evidence="1">The sequence shown here is derived from an EMBL/GenBank/DDBJ whole genome shotgun (WGS) entry which is preliminary data.</text>
</comment>
<evidence type="ECO:0000313" key="1">
    <source>
        <dbReference type="EMBL" id="MCI68800.1"/>
    </source>
</evidence>
<dbReference type="Proteomes" id="UP000265520">
    <property type="component" value="Unassembled WGS sequence"/>
</dbReference>
<proteinExistence type="predicted"/>
<evidence type="ECO:0000313" key="2">
    <source>
        <dbReference type="Proteomes" id="UP000265520"/>
    </source>
</evidence>
<protein>
    <submittedName>
        <fullName evidence="1">Uncharacterized protein</fullName>
    </submittedName>
</protein>
<name>A0A392U8P4_9FABA</name>
<accession>A0A392U8P4</accession>
<keyword evidence="2" id="KW-1185">Reference proteome</keyword>
<organism evidence="1 2">
    <name type="scientific">Trifolium medium</name>
    <dbReference type="NCBI Taxonomy" id="97028"/>
    <lineage>
        <taxon>Eukaryota</taxon>
        <taxon>Viridiplantae</taxon>
        <taxon>Streptophyta</taxon>
        <taxon>Embryophyta</taxon>
        <taxon>Tracheophyta</taxon>
        <taxon>Spermatophyta</taxon>
        <taxon>Magnoliopsida</taxon>
        <taxon>eudicotyledons</taxon>
        <taxon>Gunneridae</taxon>
        <taxon>Pentapetalae</taxon>
        <taxon>rosids</taxon>
        <taxon>fabids</taxon>
        <taxon>Fabales</taxon>
        <taxon>Fabaceae</taxon>
        <taxon>Papilionoideae</taxon>
        <taxon>50 kb inversion clade</taxon>
        <taxon>NPAAA clade</taxon>
        <taxon>Hologalegina</taxon>
        <taxon>IRL clade</taxon>
        <taxon>Trifolieae</taxon>
        <taxon>Trifolium</taxon>
    </lineage>
</organism>
<reference evidence="1 2" key="1">
    <citation type="journal article" date="2018" name="Front. Plant Sci.">
        <title>Red Clover (Trifolium pratense) and Zigzag Clover (T. medium) - A Picture of Genomic Similarities and Differences.</title>
        <authorList>
            <person name="Dluhosova J."/>
            <person name="Istvanek J."/>
            <person name="Nedelnik J."/>
            <person name="Repkova J."/>
        </authorList>
    </citation>
    <scope>NUCLEOTIDE SEQUENCE [LARGE SCALE GENOMIC DNA]</scope>
    <source>
        <strain evidence="2">cv. 10/8</strain>
        <tissue evidence="1">Leaf</tissue>
    </source>
</reference>
<dbReference type="EMBL" id="LXQA010743164">
    <property type="protein sequence ID" value="MCI68800.1"/>
    <property type="molecule type" value="Genomic_DNA"/>
</dbReference>